<keyword evidence="4" id="KW-1185">Reference proteome</keyword>
<name>A0A495ACV8_9BACI</name>
<dbReference type="Pfam" id="PF07670">
    <property type="entry name" value="Gate"/>
    <property type="match status" value="1"/>
</dbReference>
<proteinExistence type="predicted"/>
<protein>
    <submittedName>
        <fullName evidence="3">Spore maturation protein</fullName>
    </submittedName>
</protein>
<feature type="domain" description="Nucleoside transporter/FeoB GTPase Gate" evidence="2">
    <location>
        <begin position="43"/>
        <end position="152"/>
    </location>
</feature>
<dbReference type="OrthoDB" id="9782481at2"/>
<dbReference type="EMBL" id="RBZP01000001">
    <property type="protein sequence ID" value="RKQ37702.1"/>
    <property type="molecule type" value="Genomic_DNA"/>
</dbReference>
<accession>A0A495ACV8</accession>
<sequence>MVNVIWMFMAIVGIVYAMFNGTMEEVNKALFESANEAVKLSIGLISILVFWLGIMKIAEEAGILKVLTRLLRPVVVRIFPEIPKDHPALGYILSNFTANIFGLGNAATPLGIKAMEQMKELSGTDTASRSMITFLAINTAGLTIIPTTIISIRMQYHSVSPTEIVGTTIIATGISLISALLLDRFFYYRSTRRKK</sequence>
<keyword evidence="1" id="KW-0472">Membrane</keyword>
<feature type="transmembrane region" description="Helical" evidence="1">
    <location>
        <begin position="38"/>
        <end position="58"/>
    </location>
</feature>
<reference evidence="3 4" key="1">
    <citation type="journal article" date="2016" name="Int. J. Syst. Evol. Microbiol.">
        <title>Oceanobacillus halophilus sp. nov., a novel moderately halophilic bacterium from a hypersaline lake.</title>
        <authorList>
            <person name="Amoozegar M.A."/>
            <person name="Bagheri M."/>
            <person name="Makhdoumi A."/>
            <person name="Nikou M.M."/>
            <person name="Fazeli S.A.S."/>
            <person name="Schumann P."/>
            <person name="Sproer C."/>
            <person name="Sanchez-Porro C."/>
            <person name="Ventosa A."/>
        </authorList>
    </citation>
    <scope>NUCLEOTIDE SEQUENCE [LARGE SCALE GENOMIC DNA]</scope>
    <source>
        <strain evidence="3 4">DSM 23996</strain>
    </source>
</reference>
<feature type="transmembrane region" description="Helical" evidence="1">
    <location>
        <begin position="6"/>
        <end position="26"/>
    </location>
</feature>
<gene>
    <name evidence="3" type="ORF">D8M06_02545</name>
</gene>
<organism evidence="3 4">
    <name type="scientific">Oceanobacillus halophilus</name>
    <dbReference type="NCBI Taxonomy" id="930130"/>
    <lineage>
        <taxon>Bacteria</taxon>
        <taxon>Bacillati</taxon>
        <taxon>Bacillota</taxon>
        <taxon>Bacilli</taxon>
        <taxon>Bacillales</taxon>
        <taxon>Bacillaceae</taxon>
        <taxon>Oceanobacillus</taxon>
    </lineage>
</organism>
<evidence type="ECO:0000259" key="2">
    <source>
        <dbReference type="Pfam" id="PF07670"/>
    </source>
</evidence>
<feature type="transmembrane region" description="Helical" evidence="1">
    <location>
        <begin position="88"/>
        <end position="112"/>
    </location>
</feature>
<dbReference type="Proteomes" id="UP000269301">
    <property type="component" value="Unassembled WGS sequence"/>
</dbReference>
<comment type="caution">
    <text evidence="3">The sequence shown here is derived from an EMBL/GenBank/DDBJ whole genome shotgun (WGS) entry which is preliminary data.</text>
</comment>
<keyword evidence="1" id="KW-1133">Transmembrane helix</keyword>
<feature type="transmembrane region" description="Helical" evidence="1">
    <location>
        <begin position="164"/>
        <end position="187"/>
    </location>
</feature>
<evidence type="ECO:0000256" key="1">
    <source>
        <dbReference type="SAM" id="Phobius"/>
    </source>
</evidence>
<feature type="transmembrane region" description="Helical" evidence="1">
    <location>
        <begin position="132"/>
        <end position="152"/>
    </location>
</feature>
<evidence type="ECO:0000313" key="4">
    <source>
        <dbReference type="Proteomes" id="UP000269301"/>
    </source>
</evidence>
<evidence type="ECO:0000313" key="3">
    <source>
        <dbReference type="EMBL" id="RKQ37702.1"/>
    </source>
</evidence>
<dbReference type="RefSeq" id="WP_121202779.1">
    <property type="nucleotide sequence ID" value="NZ_RBZP01000001.1"/>
</dbReference>
<keyword evidence="1" id="KW-0812">Transmembrane</keyword>
<dbReference type="AlphaFoldDB" id="A0A495ACV8"/>
<dbReference type="InterPro" id="IPR011642">
    <property type="entry name" value="Gate_dom"/>
</dbReference>